<feature type="transmembrane region" description="Helical" evidence="1">
    <location>
        <begin position="347"/>
        <end position="369"/>
    </location>
</feature>
<keyword evidence="1" id="KW-1133">Transmembrane helix</keyword>
<dbReference type="RefSeq" id="WP_013062436.1">
    <property type="nucleotide sequence ID" value="NZ_CALTRV010000020.1"/>
</dbReference>
<dbReference type="Proteomes" id="UP001155057">
    <property type="component" value="Unassembled WGS sequence"/>
</dbReference>
<protein>
    <recommendedName>
        <fullName evidence="8">Quinol:cytochrome c oxidoreductase quinone-binding subunit 2</fullName>
    </recommendedName>
</protein>
<reference evidence="4" key="1">
    <citation type="submission" date="2022-08" db="EMBL/GenBank/DDBJ databases">
        <title>Genomic Encyclopedia of Type Strains, Phase V (KMG-V): Genome sequencing to study the core and pangenomes of soil and plant-associated prokaryotes.</title>
        <authorList>
            <person name="Whitman W."/>
        </authorList>
    </citation>
    <scope>NUCLEOTIDE SEQUENCE</scope>
    <source>
        <strain evidence="2">0</strain>
        <strain evidence="4">SP2017</strain>
        <strain evidence="6">SP3002</strain>
        <strain evidence="5">SP3026</strain>
        <strain evidence="3">SP3049</strain>
    </source>
</reference>
<name>A0A9X2T8A6_9BACT</name>
<evidence type="ECO:0000313" key="2">
    <source>
        <dbReference type="EMBL" id="MCS3676152.1"/>
    </source>
</evidence>
<dbReference type="Proteomes" id="UP001155010">
    <property type="component" value="Unassembled WGS sequence"/>
</dbReference>
<dbReference type="Proteomes" id="UP001155144">
    <property type="component" value="Unassembled WGS sequence"/>
</dbReference>
<accession>A0A9X2T8A6</accession>
<evidence type="ECO:0000256" key="1">
    <source>
        <dbReference type="SAM" id="Phobius"/>
    </source>
</evidence>
<dbReference type="PANTHER" id="PTHR43044:SF1">
    <property type="entry name" value="QUINOL:CYTOCHROME C OXIDOREDUCTASE QUINONE-BINDING SUBUNIT 2"/>
    <property type="match status" value="1"/>
</dbReference>
<dbReference type="EMBL" id="JANUBL010000001">
    <property type="protein sequence ID" value="MCS4119806.1"/>
    <property type="molecule type" value="Genomic_DNA"/>
</dbReference>
<proteinExistence type="predicted"/>
<keyword evidence="1" id="KW-0812">Transmembrane</keyword>
<evidence type="ECO:0008006" key="8">
    <source>
        <dbReference type="Google" id="ProtNLM"/>
    </source>
</evidence>
<dbReference type="PANTHER" id="PTHR43044">
    <property type="match status" value="1"/>
</dbReference>
<feature type="transmembrane region" description="Helical" evidence="1">
    <location>
        <begin position="276"/>
        <end position="295"/>
    </location>
</feature>
<feature type="transmembrane region" description="Helical" evidence="1">
    <location>
        <begin position="375"/>
        <end position="396"/>
    </location>
</feature>
<comment type="caution">
    <text evidence="4">The sequence shown here is derived from an EMBL/GenBank/DDBJ whole genome shotgun (WGS) entry which is preliminary data.</text>
</comment>
<dbReference type="AlphaFoldDB" id="A0A9X2T8A6"/>
<feature type="transmembrane region" description="Helical" evidence="1">
    <location>
        <begin position="105"/>
        <end position="122"/>
    </location>
</feature>
<organism evidence="4 7">
    <name type="scientific">Salinibacter ruber</name>
    <dbReference type="NCBI Taxonomy" id="146919"/>
    <lineage>
        <taxon>Bacteria</taxon>
        <taxon>Pseudomonadati</taxon>
        <taxon>Rhodothermota</taxon>
        <taxon>Rhodothermia</taxon>
        <taxon>Rhodothermales</taxon>
        <taxon>Salinibacteraceae</taxon>
        <taxon>Salinibacter</taxon>
    </lineage>
</organism>
<dbReference type="EMBL" id="JANUAE010000001">
    <property type="protein sequence ID" value="MCS3708538.1"/>
    <property type="molecule type" value="Genomic_DNA"/>
</dbReference>
<feature type="transmembrane region" description="Helical" evidence="1">
    <location>
        <begin position="159"/>
        <end position="178"/>
    </location>
</feature>
<dbReference type="EMBL" id="JANTZM010000014">
    <property type="protein sequence ID" value="MCS4158707.1"/>
    <property type="molecule type" value="Genomic_DNA"/>
</dbReference>
<keyword evidence="1" id="KW-0472">Membrane</keyword>
<feature type="transmembrane region" description="Helical" evidence="1">
    <location>
        <begin position="315"/>
        <end position="335"/>
    </location>
</feature>
<dbReference type="EMBL" id="JANUAU010000001">
    <property type="protein sequence ID" value="MCS3676152.1"/>
    <property type="molecule type" value="Genomic_DNA"/>
</dbReference>
<feature type="transmembrane region" description="Helical" evidence="1">
    <location>
        <begin position="37"/>
        <end position="57"/>
    </location>
</feature>
<evidence type="ECO:0000313" key="4">
    <source>
        <dbReference type="EMBL" id="MCS3951311.1"/>
    </source>
</evidence>
<feature type="transmembrane region" description="Helical" evidence="1">
    <location>
        <begin position="63"/>
        <end position="85"/>
    </location>
</feature>
<feature type="transmembrane region" description="Helical" evidence="1">
    <location>
        <begin position="199"/>
        <end position="219"/>
    </location>
</feature>
<evidence type="ECO:0000313" key="5">
    <source>
        <dbReference type="EMBL" id="MCS4119806.1"/>
    </source>
</evidence>
<evidence type="ECO:0000313" key="7">
    <source>
        <dbReference type="Proteomes" id="UP001155010"/>
    </source>
</evidence>
<evidence type="ECO:0000313" key="3">
    <source>
        <dbReference type="EMBL" id="MCS3708538.1"/>
    </source>
</evidence>
<dbReference type="GeneID" id="83729044"/>
<dbReference type="Proteomes" id="UP001155110">
    <property type="component" value="Unassembled WGS sequence"/>
</dbReference>
<feature type="transmembrane region" description="Helical" evidence="1">
    <location>
        <begin position="231"/>
        <end position="255"/>
    </location>
</feature>
<dbReference type="Proteomes" id="UP001155027">
    <property type="component" value="Unassembled WGS sequence"/>
</dbReference>
<gene>
    <name evidence="5" type="ORF">GGP45_000124</name>
    <name evidence="3" type="ORF">GGP61_000125</name>
    <name evidence="2" type="ORF">GGP71_000048</name>
    <name evidence="4" type="ORF">GGP83_001253</name>
    <name evidence="6" type="ORF">GGP99_002686</name>
</gene>
<evidence type="ECO:0000313" key="6">
    <source>
        <dbReference type="EMBL" id="MCS4158707.1"/>
    </source>
</evidence>
<dbReference type="EMBL" id="JANUBB010000004">
    <property type="protein sequence ID" value="MCS3951311.1"/>
    <property type="molecule type" value="Genomic_DNA"/>
</dbReference>
<sequence length="420" mass="47809">MPDSINRSSFLKWLVDPVQPTSDVAKRAYRFVGDRRAWLVPMALGIALLTISLLGLWESPDDFFFAYLVGWSFLLTTALGGLFFLVFNHLTRANWSVVVNRINEALVWAFPLLFVLGLPLLFGMHDLYHWTHAGLYDPSSPQYDEILAGKRAYLNTPFWSVRMVVYFAVWTVISYRLYTLSLRQDVDADPEIPAALRSTSAWGLPLLAVTTAFASYDILMSTDPHWFSTIFGIYFFSGGILGAVATIALVSLLLRRTGGVLEGVITPEHDHDLGKYLFGFVVFWAYIAFSQYMLYWYGGIPEETVWFQHRLQGGWAWHSAALVIFHFLLPFLILLPQATKRTGTVMAVLSVWLLGMHWFDLHWVVLPVLREGGGFHWLDFTCWLGLTGIFAGGLMYRLGRHPLVPQNHPSLRDSLQFENM</sequence>